<evidence type="ECO:0000256" key="1">
    <source>
        <dbReference type="SAM" id="MobiDB-lite"/>
    </source>
</evidence>
<dbReference type="Gene3D" id="3.10.10.10">
    <property type="entry name" value="HIV Type 1 Reverse Transcriptase, subunit A, domain 1"/>
    <property type="match status" value="1"/>
</dbReference>
<accession>V5I885</accession>
<dbReference type="PANTHER" id="PTHR24559:SF444">
    <property type="entry name" value="REVERSE TRANSCRIPTASE DOMAIN-CONTAINING PROTEIN"/>
    <property type="match status" value="1"/>
</dbReference>
<protein>
    <submittedName>
        <fullName evidence="3">Retrovirus-related Pol polyprotein from transposon 17.6</fullName>
    </submittedName>
</protein>
<dbReference type="CDD" id="cd01647">
    <property type="entry name" value="RT_LTR"/>
    <property type="match status" value="1"/>
</dbReference>
<dbReference type="Pfam" id="PF00078">
    <property type="entry name" value="RVT_1"/>
    <property type="match status" value="1"/>
</dbReference>
<evidence type="ECO:0000259" key="2">
    <source>
        <dbReference type="Pfam" id="PF00078"/>
    </source>
</evidence>
<dbReference type="GO" id="GO:0008270">
    <property type="term" value="F:zinc ion binding"/>
    <property type="evidence" value="ECO:0007669"/>
    <property type="project" value="InterPro"/>
</dbReference>
<dbReference type="GO" id="GO:0003676">
    <property type="term" value="F:nucleic acid binding"/>
    <property type="evidence" value="ECO:0007669"/>
    <property type="project" value="InterPro"/>
</dbReference>
<sequence>MGDPVVMSEEQFQRLLATLTVRKDSPPSQTTLSQSGNFTQCSSRFKGDEHSDVNAFIDAIKIYKDCTHISDVNALRGLPMLLDDFAATWFQGVKGTIQTWSEAVTLLKTTFGQQKAPYRVYRELFAHEQDLKTSTDVFICRARSLLANIPQGDLSEKVQIDMVYGLLHKRIREKVPRDKVTTFNELLTESRLIEELFDKTFDKIMDSSDKDSSKRPRCAYCKNLGHTKDQCRKLLAKDSGNVSQTSIKPVTDKTTVQSTQNTGNTMQQQSAPTPSTSLTQSFSCYGYGRQGYVRATCPTCRTVESNALDFCEVMIDDLISPRPRPYLYISVLGSNGTAILDTAAKQSFAGSSLYSILKQKGQSFKQENVFIKLADESGKWNNILVTRVDVLQGHTIPTNFIILPDAENTSTLLGIDFIEDEKIVLDISNKIWHFTDTADIKNKLPFEVLPNCQKIEISSFDNLRSDEGTMLTDEQRNRLNALLEENQDIFEMGGEPTPYAEHYINTGDHPPISTPPYRMTTAKKEVLKRELDKLLEEGIIEECESPWAAPVVLVPKKDGGTRLCIDYRRLNSVTVSDSYPLPRIDDLLHATKRTFYMTTIDFRSGYHQIKVNEQSRDKIAFVTPFGTYRYLRLPFGLKNAPGTLQ</sequence>
<proteinExistence type="predicted"/>
<dbReference type="InterPro" id="IPR053134">
    <property type="entry name" value="RNA-dir_DNA_polymerase"/>
</dbReference>
<name>V5I885_ANOGL</name>
<dbReference type="Gene3D" id="2.40.70.10">
    <property type="entry name" value="Acid Proteases"/>
    <property type="match status" value="1"/>
</dbReference>
<dbReference type="InterPro" id="IPR043502">
    <property type="entry name" value="DNA/RNA_pol_sf"/>
</dbReference>
<gene>
    <name evidence="3" type="primary">POL3</name>
</gene>
<dbReference type="InterPro" id="IPR000477">
    <property type="entry name" value="RT_dom"/>
</dbReference>
<organism evidence="3">
    <name type="scientific">Anoplophora glabripennis</name>
    <name type="common">Asian longhorn beetle</name>
    <name type="synonym">Anoplophora nobilis</name>
    <dbReference type="NCBI Taxonomy" id="217634"/>
    <lineage>
        <taxon>Eukaryota</taxon>
        <taxon>Metazoa</taxon>
        <taxon>Ecdysozoa</taxon>
        <taxon>Arthropoda</taxon>
        <taxon>Hexapoda</taxon>
        <taxon>Insecta</taxon>
        <taxon>Pterygota</taxon>
        <taxon>Neoptera</taxon>
        <taxon>Endopterygota</taxon>
        <taxon>Coleoptera</taxon>
        <taxon>Polyphaga</taxon>
        <taxon>Cucujiformia</taxon>
        <taxon>Chrysomeloidea</taxon>
        <taxon>Cerambycidae</taxon>
        <taxon>Lamiinae</taxon>
        <taxon>Lamiini</taxon>
        <taxon>Anoplophora</taxon>
    </lineage>
</organism>
<dbReference type="GO" id="GO:0071897">
    <property type="term" value="P:DNA biosynthetic process"/>
    <property type="evidence" value="ECO:0007669"/>
    <property type="project" value="UniProtKB-ARBA"/>
</dbReference>
<dbReference type="AlphaFoldDB" id="V5I885"/>
<evidence type="ECO:0000313" key="3">
    <source>
        <dbReference type="EMBL" id="JAB63341.1"/>
    </source>
</evidence>
<feature type="domain" description="Reverse transcriptase" evidence="2">
    <location>
        <begin position="554"/>
        <end position="643"/>
    </location>
</feature>
<feature type="region of interest" description="Disordered" evidence="1">
    <location>
        <begin position="242"/>
        <end position="276"/>
    </location>
</feature>
<dbReference type="InterPro" id="IPR036875">
    <property type="entry name" value="Znf_CCHC_sf"/>
</dbReference>
<dbReference type="PANTHER" id="PTHR24559">
    <property type="entry name" value="TRANSPOSON TY3-I GAG-POL POLYPROTEIN"/>
    <property type="match status" value="1"/>
</dbReference>
<dbReference type="SUPFAM" id="SSF57756">
    <property type="entry name" value="Retrovirus zinc finger-like domains"/>
    <property type="match status" value="1"/>
</dbReference>
<dbReference type="InterPro" id="IPR021109">
    <property type="entry name" value="Peptidase_aspartic_dom_sf"/>
</dbReference>
<reference evidence="3" key="1">
    <citation type="submission" date="2013-07" db="EMBL/GenBank/DDBJ databases">
        <title>Midgut Transcriptome Profiling of Anoplphora glabripennis, a Lignocellulose Degrading, Wood-Boring Cerambycid.</title>
        <authorList>
            <person name="Scully E.D."/>
            <person name="Hoover K."/>
            <person name="Carlson J.E."/>
            <person name="Tien M."/>
            <person name="Geib S.M."/>
        </authorList>
    </citation>
    <scope>NUCLEOTIDE SEQUENCE</scope>
</reference>
<dbReference type="EMBL" id="GALX01005125">
    <property type="protein sequence ID" value="JAB63341.1"/>
    <property type="molecule type" value="Transcribed_RNA"/>
</dbReference>
<dbReference type="SUPFAM" id="SSF56672">
    <property type="entry name" value="DNA/RNA polymerases"/>
    <property type="match status" value="1"/>
</dbReference>